<keyword evidence="5" id="KW-1185">Reference proteome</keyword>
<dbReference type="Gene3D" id="3.30.70.1230">
    <property type="entry name" value="Nucleotide cyclase"/>
    <property type="match status" value="1"/>
</dbReference>
<dbReference type="EMBL" id="BNCJ01000015">
    <property type="protein sequence ID" value="GHF64235.1"/>
    <property type="molecule type" value="Genomic_DNA"/>
</dbReference>
<reference evidence="4" key="1">
    <citation type="journal article" date="2014" name="Int. J. Syst. Evol. Microbiol.">
        <title>Complete genome sequence of Corynebacterium casei LMG S-19264T (=DSM 44701T), isolated from a smear-ripened cheese.</title>
        <authorList>
            <consortium name="US DOE Joint Genome Institute (JGI-PGF)"/>
            <person name="Walter F."/>
            <person name="Albersmeier A."/>
            <person name="Kalinowski J."/>
            <person name="Ruckert C."/>
        </authorList>
    </citation>
    <scope>NUCLEOTIDE SEQUENCE</scope>
    <source>
        <strain evidence="4">KCTC 42650</strain>
    </source>
</reference>
<dbReference type="GO" id="GO:0000160">
    <property type="term" value="P:phosphorelay signal transduction system"/>
    <property type="evidence" value="ECO:0007669"/>
    <property type="project" value="InterPro"/>
</dbReference>
<dbReference type="Gene3D" id="3.40.50.2300">
    <property type="match status" value="1"/>
</dbReference>
<dbReference type="GO" id="GO:0004016">
    <property type="term" value="F:adenylate cyclase activity"/>
    <property type="evidence" value="ECO:0007669"/>
    <property type="project" value="UniProtKB-ARBA"/>
</dbReference>
<comment type="caution">
    <text evidence="4">The sequence shown here is derived from an EMBL/GenBank/DDBJ whole genome shotgun (WGS) entry which is preliminary data.</text>
</comment>
<dbReference type="PROSITE" id="PS50125">
    <property type="entry name" value="GUANYLATE_CYCLASE_2"/>
    <property type="match status" value="1"/>
</dbReference>
<dbReference type="GO" id="GO:0006171">
    <property type="term" value="P:cAMP biosynthetic process"/>
    <property type="evidence" value="ECO:0007669"/>
    <property type="project" value="TreeGrafter"/>
</dbReference>
<dbReference type="InterPro" id="IPR050697">
    <property type="entry name" value="Adenylyl/Guanylyl_Cyclase_3/4"/>
</dbReference>
<dbReference type="Pfam" id="PF00072">
    <property type="entry name" value="Response_reg"/>
    <property type="match status" value="1"/>
</dbReference>
<gene>
    <name evidence="4" type="ORF">GCM10017056_39360</name>
</gene>
<dbReference type="CDD" id="cd07302">
    <property type="entry name" value="CHD"/>
    <property type="match status" value="1"/>
</dbReference>
<accession>A0A8J3M9V0</accession>
<feature type="domain" description="Response regulatory" evidence="2">
    <location>
        <begin position="4"/>
        <end position="123"/>
    </location>
</feature>
<dbReference type="InterPro" id="IPR029787">
    <property type="entry name" value="Nucleotide_cyclase"/>
</dbReference>
<evidence type="ECO:0000259" key="2">
    <source>
        <dbReference type="PROSITE" id="PS50110"/>
    </source>
</evidence>
<dbReference type="PANTHER" id="PTHR43081">
    <property type="entry name" value="ADENYLATE CYCLASE, TERMINAL-DIFFERENTIATION SPECIFIC-RELATED"/>
    <property type="match status" value="1"/>
</dbReference>
<dbReference type="SMART" id="SM00448">
    <property type="entry name" value="REC"/>
    <property type="match status" value="1"/>
</dbReference>
<dbReference type="RefSeq" id="WP_189681828.1">
    <property type="nucleotide sequence ID" value="NZ_BNCJ01000015.1"/>
</dbReference>
<evidence type="ECO:0000313" key="5">
    <source>
        <dbReference type="Proteomes" id="UP000626220"/>
    </source>
</evidence>
<proteinExistence type="predicted"/>
<keyword evidence="1" id="KW-0597">Phosphoprotein</keyword>
<dbReference type="Proteomes" id="UP000626220">
    <property type="component" value="Unassembled WGS sequence"/>
</dbReference>
<organism evidence="4 5">
    <name type="scientific">Seohaeicola zhoushanensis</name>
    <dbReference type="NCBI Taxonomy" id="1569283"/>
    <lineage>
        <taxon>Bacteria</taxon>
        <taxon>Pseudomonadati</taxon>
        <taxon>Pseudomonadota</taxon>
        <taxon>Alphaproteobacteria</taxon>
        <taxon>Rhodobacterales</taxon>
        <taxon>Roseobacteraceae</taxon>
        <taxon>Seohaeicola</taxon>
    </lineage>
</organism>
<dbReference type="SUPFAM" id="SSF55073">
    <property type="entry name" value="Nucleotide cyclase"/>
    <property type="match status" value="1"/>
</dbReference>
<evidence type="ECO:0000313" key="4">
    <source>
        <dbReference type="EMBL" id="GHF64235.1"/>
    </source>
</evidence>
<dbReference type="AlphaFoldDB" id="A0A8J3M9V0"/>
<dbReference type="InterPro" id="IPR001054">
    <property type="entry name" value="A/G_cyclase"/>
</dbReference>
<reference evidence="4" key="2">
    <citation type="submission" date="2020-09" db="EMBL/GenBank/DDBJ databases">
        <authorList>
            <person name="Sun Q."/>
            <person name="Kim S."/>
        </authorList>
    </citation>
    <scope>NUCLEOTIDE SEQUENCE</scope>
    <source>
        <strain evidence="4">KCTC 42650</strain>
    </source>
</reference>
<evidence type="ECO:0000256" key="1">
    <source>
        <dbReference type="PROSITE-ProRule" id="PRU00169"/>
    </source>
</evidence>
<dbReference type="PROSITE" id="PS50110">
    <property type="entry name" value="RESPONSE_REGULATORY"/>
    <property type="match status" value="1"/>
</dbReference>
<dbReference type="Pfam" id="PF00211">
    <property type="entry name" value="Guanylate_cyc"/>
    <property type="match status" value="1"/>
</dbReference>
<feature type="domain" description="Guanylate cyclase" evidence="3">
    <location>
        <begin position="175"/>
        <end position="307"/>
    </location>
</feature>
<dbReference type="InterPro" id="IPR001789">
    <property type="entry name" value="Sig_transdc_resp-reg_receiver"/>
</dbReference>
<name>A0A8J3M9V0_9RHOB</name>
<dbReference type="SMART" id="SM00044">
    <property type="entry name" value="CYCc"/>
    <property type="match status" value="1"/>
</dbReference>
<protein>
    <submittedName>
        <fullName evidence="4">Adenylate/guanylate cyclase domain-containing response regulator</fullName>
    </submittedName>
</protein>
<dbReference type="CDD" id="cd17536">
    <property type="entry name" value="REC_YesN-like"/>
    <property type="match status" value="1"/>
</dbReference>
<dbReference type="PANTHER" id="PTHR43081:SF20">
    <property type="entry name" value="TWO-COMPONENT RESPONSE REGULATOR"/>
    <property type="match status" value="1"/>
</dbReference>
<sequence length="416" mass="44667">MISRVLFVDDEEDLEPLVRQKFRRQIREGDVSFTFARDGIEALECLSRGEGIDLVVTDINMPRMDGLTLLEKLQEGEQGPSTIIVSAYGDMSNIRTAMNRGAFDFLTKPIDFADLETTIAKTMRHIALLREARQRQAEAEQAYAALSRYFSPNLAERLAYGAEAVELAGQRREVTAVFTDIAGFTSLAETLDPFVLGELLNDYLNGMTAVVFAHEGTVAKTVGDAIHILFGAPGDQPDHAERAVACVLALDAFAEGFRATWVSRGVAVGPTRIGAHSGPAIVGNFGGGRFFDYTAYGDTINTAARLEAANKHLGTRACVSADLAQRVEGFSGRPVGALMLRGRSEALPAFEPLRPAAMAEPATQAYLAAFEALEAGESAALPAFAALLGSKADDALASFHLKRLLNGASGSCIRFD</sequence>
<feature type="modified residue" description="4-aspartylphosphate" evidence="1">
    <location>
        <position position="58"/>
    </location>
</feature>
<evidence type="ECO:0000259" key="3">
    <source>
        <dbReference type="PROSITE" id="PS50125"/>
    </source>
</evidence>
<dbReference type="InterPro" id="IPR011006">
    <property type="entry name" value="CheY-like_superfamily"/>
</dbReference>
<dbReference type="SUPFAM" id="SSF52172">
    <property type="entry name" value="CheY-like"/>
    <property type="match status" value="1"/>
</dbReference>